<name>A0A377Q2C1_9HELI</name>
<organism evidence="2 3">
    <name type="scientific">Helicobacter pullorum</name>
    <dbReference type="NCBI Taxonomy" id="35818"/>
    <lineage>
        <taxon>Bacteria</taxon>
        <taxon>Pseudomonadati</taxon>
        <taxon>Campylobacterota</taxon>
        <taxon>Epsilonproteobacteria</taxon>
        <taxon>Campylobacterales</taxon>
        <taxon>Helicobacteraceae</taxon>
        <taxon>Helicobacter</taxon>
    </lineage>
</organism>
<keyword evidence="1" id="KW-0472">Membrane</keyword>
<dbReference type="EMBL" id="UGJF01000002">
    <property type="protein sequence ID" value="STQ88952.1"/>
    <property type="molecule type" value="Genomic_DNA"/>
</dbReference>
<dbReference type="AlphaFoldDB" id="A0A377Q2C1"/>
<feature type="transmembrane region" description="Helical" evidence="1">
    <location>
        <begin position="55"/>
        <end position="74"/>
    </location>
</feature>
<gene>
    <name evidence="2" type="ORF">NCTC13156_01759</name>
</gene>
<reference evidence="2 3" key="1">
    <citation type="submission" date="2018-06" db="EMBL/GenBank/DDBJ databases">
        <authorList>
            <consortium name="Pathogen Informatics"/>
            <person name="Doyle S."/>
        </authorList>
    </citation>
    <scope>NUCLEOTIDE SEQUENCE [LARGE SCALE GENOMIC DNA]</scope>
    <source>
        <strain evidence="2 3">NCTC13156</strain>
    </source>
</reference>
<sequence length="281" mass="32891">MIAFVLLAITGISIWFFGGTYFKGKTILKNAGLALALSSFALLFVWFIQGDLPSQMYYVAIGIFIIGFLMLWKIKKEKSNTLKIIANQHRYWNEITKDNVYSFFKRRKKEKKDRIEIDVNRERKKIIISNRGNEYIAPSFFIELENLQLTKADNYKEVNNSILYATIFKKLKGIIEDKEITDDYDKFFGKILEDNGGYLEYFLLYVWEEYTRDINIGTSYLELLAINNTEEQLVGALNIAFLHNIIFNGSALYFAYMSFHNRIFVEDVISKVDEDEDFSED</sequence>
<evidence type="ECO:0000313" key="3">
    <source>
        <dbReference type="Proteomes" id="UP000255269"/>
    </source>
</evidence>
<protein>
    <submittedName>
        <fullName evidence="2">Uncharacterized protein</fullName>
    </submittedName>
</protein>
<dbReference type="RefSeq" id="WP_065827147.1">
    <property type="nucleotide sequence ID" value="NZ_MAPE01000069.1"/>
</dbReference>
<proteinExistence type="predicted"/>
<evidence type="ECO:0000313" key="2">
    <source>
        <dbReference type="EMBL" id="STQ88952.1"/>
    </source>
</evidence>
<evidence type="ECO:0000256" key="1">
    <source>
        <dbReference type="SAM" id="Phobius"/>
    </source>
</evidence>
<keyword evidence="1" id="KW-0812">Transmembrane</keyword>
<keyword evidence="1" id="KW-1133">Transmembrane helix</keyword>
<feature type="transmembrane region" description="Helical" evidence="1">
    <location>
        <begin position="31"/>
        <end position="49"/>
    </location>
</feature>
<feature type="transmembrane region" description="Helical" evidence="1">
    <location>
        <begin position="6"/>
        <end position="24"/>
    </location>
</feature>
<accession>A0A377Q2C1</accession>
<dbReference type="Proteomes" id="UP000255269">
    <property type="component" value="Unassembled WGS sequence"/>
</dbReference>